<feature type="region of interest" description="Disordered" evidence="2">
    <location>
        <begin position="139"/>
        <end position="161"/>
    </location>
</feature>
<dbReference type="Pfam" id="PF13432">
    <property type="entry name" value="TPR_16"/>
    <property type="match status" value="1"/>
</dbReference>
<dbReference type="InterPro" id="IPR019734">
    <property type="entry name" value="TPR_rpt"/>
</dbReference>
<reference evidence="3 4" key="1">
    <citation type="submission" date="2021-01" db="EMBL/GenBank/DDBJ databases">
        <title>Chryseolinea sp. Jin1 Genome sequencing and assembly.</title>
        <authorList>
            <person name="Kim I."/>
        </authorList>
    </citation>
    <scope>NUCLEOTIDE SEQUENCE [LARGE SCALE GENOMIC DNA]</scope>
    <source>
        <strain evidence="3 4">Jin1</strain>
    </source>
</reference>
<dbReference type="SMART" id="SM00028">
    <property type="entry name" value="TPR"/>
    <property type="match status" value="2"/>
</dbReference>
<feature type="repeat" description="TPR" evidence="1">
    <location>
        <begin position="92"/>
        <end position="125"/>
    </location>
</feature>
<evidence type="ECO:0000313" key="4">
    <source>
        <dbReference type="Proteomes" id="UP000613030"/>
    </source>
</evidence>
<dbReference type="Gene3D" id="1.25.40.10">
    <property type="entry name" value="Tetratricopeptide repeat domain"/>
    <property type="match status" value="1"/>
</dbReference>
<dbReference type="InterPro" id="IPR011990">
    <property type="entry name" value="TPR-like_helical_dom_sf"/>
</dbReference>
<comment type="caution">
    <text evidence="3">The sequence shown here is derived from an EMBL/GenBank/DDBJ whole genome shotgun (WGS) entry which is preliminary data.</text>
</comment>
<dbReference type="PROSITE" id="PS50005">
    <property type="entry name" value="TPR"/>
    <property type="match status" value="1"/>
</dbReference>
<dbReference type="RefSeq" id="WP_202013184.1">
    <property type="nucleotide sequence ID" value="NZ_JAERRB010000008.1"/>
</dbReference>
<accession>A0ABS1KWJ7</accession>
<dbReference type="SUPFAM" id="SSF48452">
    <property type="entry name" value="TPR-like"/>
    <property type="match status" value="1"/>
</dbReference>
<evidence type="ECO:0000256" key="1">
    <source>
        <dbReference type="PROSITE-ProRule" id="PRU00339"/>
    </source>
</evidence>
<feature type="compositionally biased region" description="Basic and acidic residues" evidence="2">
    <location>
        <begin position="139"/>
        <end position="155"/>
    </location>
</feature>
<organism evidence="3 4">
    <name type="scientific">Chryseolinea lacunae</name>
    <dbReference type="NCBI Taxonomy" id="2801331"/>
    <lineage>
        <taxon>Bacteria</taxon>
        <taxon>Pseudomonadati</taxon>
        <taxon>Bacteroidota</taxon>
        <taxon>Cytophagia</taxon>
        <taxon>Cytophagales</taxon>
        <taxon>Fulvivirgaceae</taxon>
        <taxon>Chryseolinea</taxon>
    </lineage>
</organism>
<keyword evidence="1" id="KW-0802">TPR repeat</keyword>
<protein>
    <submittedName>
        <fullName evidence="3">Tetratricopeptide repeat protein</fullName>
    </submittedName>
</protein>
<name>A0ABS1KWJ7_9BACT</name>
<evidence type="ECO:0000256" key="2">
    <source>
        <dbReference type="SAM" id="MobiDB-lite"/>
    </source>
</evidence>
<gene>
    <name evidence="3" type="ORF">JI741_21140</name>
</gene>
<sequence length="213" mass="24412">MKYVLAIFLALVIDPGKIARVNNAKTEARKAYTSGDYKKALEKYRFLADSMGVREDEVMLNLAHSYFQTNDTAQAISTYQSLIGSGKTEVRSKARQQLGILHHRQGKMEEALADFKQAVKADANNMDARYNYEMLKRKLEDKKKQDEKNNKKKPEPSAYAKKLKAQADALVKQFRFGEASILMNEGAKQDPTVQHYEDFMKRLQDVDQINRPK</sequence>
<evidence type="ECO:0000313" key="3">
    <source>
        <dbReference type="EMBL" id="MBL0743749.1"/>
    </source>
</evidence>
<dbReference type="EMBL" id="JAERRB010000008">
    <property type="protein sequence ID" value="MBL0743749.1"/>
    <property type="molecule type" value="Genomic_DNA"/>
</dbReference>
<keyword evidence="4" id="KW-1185">Reference proteome</keyword>
<dbReference type="Proteomes" id="UP000613030">
    <property type="component" value="Unassembled WGS sequence"/>
</dbReference>
<proteinExistence type="predicted"/>